<dbReference type="Proteomes" id="UP000217889">
    <property type="component" value="Chromosome"/>
</dbReference>
<organism evidence="2 3">
    <name type="scientific">Brachybacterium ginsengisoli</name>
    <dbReference type="NCBI Taxonomy" id="1331682"/>
    <lineage>
        <taxon>Bacteria</taxon>
        <taxon>Bacillati</taxon>
        <taxon>Actinomycetota</taxon>
        <taxon>Actinomycetes</taxon>
        <taxon>Micrococcales</taxon>
        <taxon>Dermabacteraceae</taxon>
        <taxon>Brachybacterium</taxon>
    </lineage>
</organism>
<dbReference type="AlphaFoldDB" id="A0A291H1H1"/>
<feature type="compositionally biased region" description="Basic and acidic residues" evidence="1">
    <location>
        <begin position="63"/>
        <end position="72"/>
    </location>
</feature>
<evidence type="ECO:0000313" key="2">
    <source>
        <dbReference type="EMBL" id="ATG56321.1"/>
    </source>
</evidence>
<feature type="region of interest" description="Disordered" evidence="1">
    <location>
        <begin position="1"/>
        <end position="72"/>
    </location>
</feature>
<evidence type="ECO:0000256" key="1">
    <source>
        <dbReference type="SAM" id="MobiDB-lite"/>
    </source>
</evidence>
<protein>
    <submittedName>
        <fullName evidence="2">Uncharacterized protein</fullName>
    </submittedName>
</protein>
<keyword evidence="3" id="KW-1185">Reference proteome</keyword>
<proteinExistence type="predicted"/>
<dbReference type="KEGG" id="bgg:CFK41_17195"/>
<name>A0A291H1H1_9MICO</name>
<gene>
    <name evidence="2" type="ORF">CFK41_17195</name>
</gene>
<reference evidence="2 3" key="1">
    <citation type="journal article" date="2014" name="Int. J. Syst. Evol. Microbiol.">
        <title>Brachybacterium ginsengisoli sp. nov., isolated from soil of a ginseng field.</title>
        <authorList>
            <person name="Hoang V.A."/>
            <person name="Kim Y.J."/>
            <person name="Nguyen N.L."/>
            <person name="Yang D.C."/>
        </authorList>
    </citation>
    <scope>NUCLEOTIDE SEQUENCE [LARGE SCALE GENOMIC DNA]</scope>
    <source>
        <strain evidence="2 3">DCY80</strain>
    </source>
</reference>
<accession>A0A291H1H1</accession>
<feature type="compositionally biased region" description="Basic and acidic residues" evidence="1">
    <location>
        <begin position="34"/>
        <end position="55"/>
    </location>
</feature>
<dbReference type="EMBL" id="CP023564">
    <property type="protein sequence ID" value="ATG56321.1"/>
    <property type="molecule type" value="Genomic_DNA"/>
</dbReference>
<sequence length="72" mass="7708">MGPAGGGDAITPRPRGPPCSEQSAEQSADEPEDGVEKAGDEFHERSFRSGAERFRPPLHPPVRRLEGLRTGA</sequence>
<evidence type="ECO:0000313" key="3">
    <source>
        <dbReference type="Proteomes" id="UP000217889"/>
    </source>
</evidence>